<reference evidence="3 4" key="1">
    <citation type="journal article" date="2024" name="Microbiology">
        <title>Methylomarinum rosea sp. nov., a novel halophilic methanotrophic bacterium from the hypersaline Lake Elton.</title>
        <authorList>
            <person name="Suleimanov R.Z."/>
            <person name="Oshkin I.Y."/>
            <person name="Danilova O.V."/>
            <person name="Suzina N.E."/>
            <person name="Dedysh S.N."/>
        </authorList>
    </citation>
    <scope>NUCLEOTIDE SEQUENCE [LARGE SCALE GENOMIC DNA]</scope>
    <source>
        <strain evidence="3 4">Ch1-1</strain>
    </source>
</reference>
<feature type="domain" description="NGO1945-like C-terminal" evidence="2">
    <location>
        <begin position="150"/>
        <end position="246"/>
    </location>
</feature>
<keyword evidence="4" id="KW-1185">Reference proteome</keyword>
<protein>
    <submittedName>
        <fullName evidence="3">DNA-binding domain-containing protein</fullName>
    </submittedName>
</protein>
<proteinExistence type="predicted"/>
<feature type="domain" description="Putative DNA-binding" evidence="1">
    <location>
        <begin position="14"/>
        <end position="98"/>
    </location>
</feature>
<dbReference type="AlphaFoldDB" id="A0AAU7NWH5"/>
<dbReference type="InterPro" id="IPR018640">
    <property type="entry name" value="DUF2063"/>
</dbReference>
<dbReference type="Pfam" id="PF22106">
    <property type="entry name" value="NGO1945_C"/>
    <property type="match status" value="1"/>
</dbReference>
<gene>
    <name evidence="3" type="ORF">Q9L42_004245</name>
</gene>
<dbReference type="EMBL" id="CP157743">
    <property type="protein sequence ID" value="XBS21343.1"/>
    <property type="molecule type" value="Genomic_DNA"/>
</dbReference>
<organism evidence="3 4">
    <name type="scientific">Methylomarinum roseum</name>
    <dbReference type="NCBI Taxonomy" id="3067653"/>
    <lineage>
        <taxon>Bacteria</taxon>
        <taxon>Pseudomonadati</taxon>
        <taxon>Pseudomonadota</taxon>
        <taxon>Gammaproteobacteria</taxon>
        <taxon>Methylococcales</taxon>
        <taxon>Methylococcaceae</taxon>
        <taxon>Methylomarinum</taxon>
    </lineage>
</organism>
<dbReference type="InterPro" id="IPR044922">
    <property type="entry name" value="DUF2063_N_sf"/>
</dbReference>
<evidence type="ECO:0000259" key="1">
    <source>
        <dbReference type="Pfam" id="PF09836"/>
    </source>
</evidence>
<accession>A0AAU7NWH5</accession>
<evidence type="ECO:0000313" key="4">
    <source>
        <dbReference type="Proteomes" id="UP001225378"/>
    </source>
</evidence>
<dbReference type="Gene3D" id="3.90.930.50">
    <property type="match status" value="1"/>
</dbReference>
<evidence type="ECO:0000313" key="3">
    <source>
        <dbReference type="EMBL" id="XBS21343.1"/>
    </source>
</evidence>
<sequence>MSSAQPKTDFKAKQAEFAAYIRDPANNPCPSDVKKQRMDTYRELFFNNVDSFLSSNFPVLKRILSNQQWFELSQDFFSKHVSRSPYFSEIPEEFLEYLQHERDNADDYPFLLELAHYEWVEMALSIAQEHVAPADETFIDTLLQQNIALSPLAWPLVYRYPVQKISPDYLPETAPEQPTYLLVYRDSVDEVHFIQINAMTFRLLQMIQQHDGINTAACLQQLATEAAQPNQQIIIEGGLTILQDMASKGIVIPERE</sequence>
<dbReference type="Pfam" id="PF09836">
    <property type="entry name" value="DUF2063"/>
    <property type="match status" value="1"/>
</dbReference>
<dbReference type="KEGG" id="mech:Q9L42_004245"/>
<dbReference type="GO" id="GO:0003677">
    <property type="term" value="F:DNA binding"/>
    <property type="evidence" value="ECO:0007669"/>
    <property type="project" value="UniProtKB-KW"/>
</dbReference>
<dbReference type="InterPro" id="IPR054098">
    <property type="entry name" value="NGO1945-like_C"/>
</dbReference>
<dbReference type="Proteomes" id="UP001225378">
    <property type="component" value="Chromosome"/>
</dbReference>
<dbReference type="Gene3D" id="1.10.150.690">
    <property type="entry name" value="DUF2063"/>
    <property type="match status" value="1"/>
</dbReference>
<evidence type="ECO:0000259" key="2">
    <source>
        <dbReference type="Pfam" id="PF22106"/>
    </source>
</evidence>
<name>A0AAU7NWH5_9GAMM</name>
<dbReference type="RefSeq" id="WP_305909669.1">
    <property type="nucleotide sequence ID" value="NZ_CP157743.1"/>
</dbReference>
<keyword evidence="3" id="KW-0238">DNA-binding</keyword>